<name>A0A1U9MJH1_9HYPH</name>
<evidence type="ECO:0000313" key="1">
    <source>
        <dbReference type="EMBL" id="AQT48065.1"/>
    </source>
</evidence>
<dbReference type="KEGG" id="bapi:BBC0122_019720"/>
<accession>A0A1U9MJH1</accession>
<dbReference type="Proteomes" id="UP000189632">
    <property type="component" value="Chromosome"/>
</dbReference>
<dbReference type="AlphaFoldDB" id="A0A1U9MJH1"/>
<dbReference type="SUPFAM" id="SSF141571">
    <property type="entry name" value="Pentapeptide repeat-like"/>
    <property type="match status" value="1"/>
</dbReference>
<protein>
    <recommendedName>
        <fullName evidence="3">Pentapeptide repeat-containing protein</fullName>
    </recommendedName>
</protein>
<evidence type="ECO:0008006" key="3">
    <source>
        <dbReference type="Google" id="ProtNLM"/>
    </source>
</evidence>
<proteinExistence type="predicted"/>
<gene>
    <name evidence="1" type="ORF">BBC0122_019720</name>
</gene>
<keyword evidence="2" id="KW-1185">Reference proteome</keyword>
<sequence length="69" mass="8032">MIASSIIAKFFQFLLLKNPVKLYYCAFFNADFFIPDFFNADFFNADLINADFFNADIATAKIFHSRFVL</sequence>
<dbReference type="Gene3D" id="2.160.20.80">
    <property type="entry name" value="E3 ubiquitin-protein ligase SopA"/>
    <property type="match status" value="1"/>
</dbReference>
<evidence type="ECO:0000313" key="2">
    <source>
        <dbReference type="Proteomes" id="UP000189632"/>
    </source>
</evidence>
<reference evidence="1 2" key="1">
    <citation type="submission" date="2016-11" db="EMBL/GenBank/DDBJ databases">
        <title>Comparative genomics of Bartonella apis.</title>
        <authorList>
            <person name="Engel P."/>
        </authorList>
    </citation>
    <scope>NUCLEOTIDE SEQUENCE [LARGE SCALE GENOMIC DNA]</scope>
    <source>
        <strain evidence="1 2">BBC0122</strain>
    </source>
</reference>
<dbReference type="EMBL" id="CP015625">
    <property type="protein sequence ID" value="AQT48065.1"/>
    <property type="molecule type" value="Genomic_DNA"/>
</dbReference>
<organism evidence="1 2">
    <name type="scientific">Bartonella choladocola</name>
    <dbReference type="NCBI Taxonomy" id="2750995"/>
    <lineage>
        <taxon>Bacteria</taxon>
        <taxon>Pseudomonadati</taxon>
        <taxon>Pseudomonadota</taxon>
        <taxon>Alphaproteobacteria</taxon>
        <taxon>Hyphomicrobiales</taxon>
        <taxon>Bartonellaceae</taxon>
        <taxon>Bartonella</taxon>
    </lineage>
</organism>